<reference evidence="2 3" key="1">
    <citation type="journal article" date="2019" name="Int. J. Syst. Evol. Microbiol.">
        <title>The Global Catalogue of Microorganisms (GCM) 10K type strain sequencing project: providing services to taxonomists for standard genome sequencing and annotation.</title>
        <authorList>
            <consortium name="The Broad Institute Genomics Platform"/>
            <consortium name="The Broad Institute Genome Sequencing Center for Infectious Disease"/>
            <person name="Wu L."/>
            <person name="Ma J."/>
        </authorList>
    </citation>
    <scope>NUCLEOTIDE SEQUENCE [LARGE SCALE GENOMIC DNA]</scope>
    <source>
        <strain evidence="2 3">JCM 3325</strain>
    </source>
</reference>
<sequence>MRMLTGIKWRDAMRNVAVRALTGGVLALGAPGLLGGCGLMGSDNSAQICTDTRKTFEQYITQVKGAPANKPEQWKQATEQLAGRIDGLSGKAEDPQLKKALKDESGRLRGAAASVGTGDAAQLNSVMTETPQRVGRACS</sequence>
<comment type="caution">
    <text evidence="2">The sequence shown here is derived from an EMBL/GenBank/DDBJ whole genome shotgun (WGS) entry which is preliminary data.</text>
</comment>
<protein>
    <recommendedName>
        <fullName evidence="4">Small secreted protein</fullName>
    </recommendedName>
</protein>
<proteinExistence type="predicted"/>
<feature type="region of interest" description="Disordered" evidence="1">
    <location>
        <begin position="103"/>
        <end position="122"/>
    </location>
</feature>
<evidence type="ECO:0000313" key="2">
    <source>
        <dbReference type="EMBL" id="GAA2456461.1"/>
    </source>
</evidence>
<evidence type="ECO:0008006" key="4">
    <source>
        <dbReference type="Google" id="ProtNLM"/>
    </source>
</evidence>
<accession>A0ABN3KH72</accession>
<gene>
    <name evidence="2" type="ORF">GCM10010191_89820</name>
</gene>
<dbReference type="EMBL" id="BAAARW010000044">
    <property type="protein sequence ID" value="GAA2456461.1"/>
    <property type="molecule type" value="Genomic_DNA"/>
</dbReference>
<evidence type="ECO:0000256" key="1">
    <source>
        <dbReference type="SAM" id="MobiDB-lite"/>
    </source>
</evidence>
<name>A0ABN3KH72_9ACTN</name>
<dbReference type="Proteomes" id="UP001501231">
    <property type="component" value="Unassembled WGS sequence"/>
</dbReference>
<evidence type="ECO:0000313" key="3">
    <source>
        <dbReference type="Proteomes" id="UP001501231"/>
    </source>
</evidence>
<keyword evidence="3" id="KW-1185">Reference proteome</keyword>
<organism evidence="2 3">
    <name type="scientific">Actinomadura vinacea</name>
    <dbReference type="NCBI Taxonomy" id="115336"/>
    <lineage>
        <taxon>Bacteria</taxon>
        <taxon>Bacillati</taxon>
        <taxon>Actinomycetota</taxon>
        <taxon>Actinomycetes</taxon>
        <taxon>Streptosporangiales</taxon>
        <taxon>Thermomonosporaceae</taxon>
        <taxon>Actinomadura</taxon>
    </lineage>
</organism>